<keyword evidence="2" id="KW-1185">Reference proteome</keyword>
<dbReference type="EMBL" id="AMZN01000027">
    <property type="protein sequence ID" value="ELR72092.1"/>
    <property type="molecule type" value="Genomic_DNA"/>
</dbReference>
<sequence length="110" mass="13326">MNNRDKLKELIKRFSYQDGKQADLLEDIDRIVSITLEQEIKIGDSLRRVEELLGPPFTIIGEEEDEQMYWLYPASPLENKPDQFPEEWFYVLSFYNKQLRKVEKRTYRLH</sequence>
<reference evidence="1 2" key="1">
    <citation type="submission" date="2012-12" db="EMBL/GenBank/DDBJ databases">
        <title>Genome assembly of Fulvivirga imtechensis AK7.</title>
        <authorList>
            <person name="Nupur N."/>
            <person name="Khatri I."/>
            <person name="Kumar R."/>
            <person name="Subramanian S."/>
            <person name="Pinnaka A."/>
        </authorList>
    </citation>
    <scope>NUCLEOTIDE SEQUENCE [LARGE SCALE GENOMIC DNA]</scope>
    <source>
        <strain evidence="1 2">AK7</strain>
    </source>
</reference>
<evidence type="ECO:0000313" key="2">
    <source>
        <dbReference type="Proteomes" id="UP000011135"/>
    </source>
</evidence>
<organism evidence="1 2">
    <name type="scientific">Fulvivirga imtechensis AK7</name>
    <dbReference type="NCBI Taxonomy" id="1237149"/>
    <lineage>
        <taxon>Bacteria</taxon>
        <taxon>Pseudomonadati</taxon>
        <taxon>Bacteroidota</taxon>
        <taxon>Cytophagia</taxon>
        <taxon>Cytophagales</taxon>
        <taxon>Fulvivirgaceae</taxon>
        <taxon>Fulvivirga</taxon>
    </lineage>
</organism>
<dbReference type="STRING" id="1237149.C900_01834"/>
<dbReference type="Proteomes" id="UP000011135">
    <property type="component" value="Unassembled WGS sequence"/>
</dbReference>
<comment type="caution">
    <text evidence="1">The sequence shown here is derived from an EMBL/GenBank/DDBJ whole genome shotgun (WGS) entry which is preliminary data.</text>
</comment>
<accession>L8JY01</accession>
<gene>
    <name evidence="1" type="ORF">C900_01834</name>
</gene>
<protein>
    <submittedName>
        <fullName evidence="1">Uncharacterized protein</fullName>
    </submittedName>
</protein>
<dbReference type="AlphaFoldDB" id="L8JY01"/>
<name>L8JY01_9BACT</name>
<evidence type="ECO:0000313" key="1">
    <source>
        <dbReference type="EMBL" id="ELR72092.1"/>
    </source>
</evidence>
<proteinExistence type="predicted"/>